<dbReference type="RefSeq" id="WP_213349785.1">
    <property type="nucleotide sequence ID" value="NZ_JAEDAM010000075.1"/>
</dbReference>
<comment type="caution">
    <text evidence="4">The sequence shown here is derived from an EMBL/GenBank/DDBJ whole genome shotgun (WGS) entry which is preliminary data.</text>
</comment>
<dbReference type="CDD" id="cd05830">
    <property type="entry name" value="Sortase_E"/>
    <property type="match status" value="1"/>
</dbReference>
<dbReference type="EMBL" id="JAEDAM010000075">
    <property type="protein sequence ID" value="MBS8122344.1"/>
    <property type="molecule type" value="Genomic_DNA"/>
</dbReference>
<reference evidence="4 5" key="1">
    <citation type="journal article" date="2021" name="Nat. Commun.">
        <title>Reductive evolution and unique predatory mode in the CPR bacterium Vampirococcus lugosii.</title>
        <authorList>
            <person name="Moreira D."/>
            <person name="Zivanovic Y."/>
            <person name="Lopez-Archilla A.I."/>
            <person name="Iniesto M."/>
            <person name="Lopez-Garcia P."/>
        </authorList>
    </citation>
    <scope>NUCLEOTIDE SEQUENCE [LARGE SCALE GENOMIC DNA]</scope>
    <source>
        <strain evidence="4">Chiprana</strain>
    </source>
</reference>
<evidence type="ECO:0000256" key="2">
    <source>
        <dbReference type="SAM" id="Coils"/>
    </source>
</evidence>
<proteinExistence type="predicted"/>
<dbReference type="SUPFAM" id="SSF63817">
    <property type="entry name" value="Sortase"/>
    <property type="match status" value="1"/>
</dbReference>
<keyword evidence="2" id="KW-0175">Coiled coil</keyword>
<keyword evidence="1 4" id="KW-0378">Hydrolase</keyword>
<sequence length="339" mass="39306">SIEDELQEDSIEDELQEDSIEDELYYDELYVENKKNNFSILKILGLEFIKFVFIFSTILFSGIIFINFNVFYSSIKEKFFSYDVYAKDINLNSVNEFSSISLNNFNKNGNKNNNILENNDSLQKNNEDTKNNVDKKELYLGIIDDSLKKVSFKSNYNLNEKKLETFLLASSVDYEMSYNLLPPDNRIIIPSIGIDAPIVDTKYIIPEKMAEGDFDDELYEGVVKYPFTADPGNEGNTMIFGHTSYYWWKKNPFGEVFARLPRLDDGDKVQIIWNGILYEYEIFSKVIKRPKDVPDEYKKYSSGGKYLSLMGCYPIGSDAQRIIVTAKQIENKRNTDLLN</sequence>
<keyword evidence="5" id="KW-1185">Reference proteome</keyword>
<evidence type="ECO:0000313" key="5">
    <source>
        <dbReference type="Proteomes" id="UP000680365"/>
    </source>
</evidence>
<dbReference type="InterPro" id="IPR005754">
    <property type="entry name" value="Sortase"/>
</dbReference>
<keyword evidence="3" id="KW-0812">Transmembrane</keyword>
<dbReference type="InterPro" id="IPR042003">
    <property type="entry name" value="Sortase_E"/>
</dbReference>
<feature type="coiled-coil region" evidence="2">
    <location>
        <begin position="112"/>
        <end position="139"/>
    </location>
</feature>
<dbReference type="Pfam" id="PF04203">
    <property type="entry name" value="Sortase"/>
    <property type="match status" value="1"/>
</dbReference>
<dbReference type="EC" id="3.4.22.70" evidence="4"/>
<evidence type="ECO:0000256" key="3">
    <source>
        <dbReference type="SAM" id="Phobius"/>
    </source>
</evidence>
<dbReference type="InterPro" id="IPR023365">
    <property type="entry name" value="Sortase_dom-sf"/>
</dbReference>
<protein>
    <submittedName>
        <fullName evidence="4">Sortase (Surface protein transpeptidase)</fullName>
        <ecNumber evidence="4">3.4.22.70</ecNumber>
    </submittedName>
</protein>
<evidence type="ECO:0000256" key="1">
    <source>
        <dbReference type="ARBA" id="ARBA00022801"/>
    </source>
</evidence>
<gene>
    <name evidence="4" type="ORF">VAMP_311n51</name>
</gene>
<evidence type="ECO:0000313" key="4">
    <source>
        <dbReference type="EMBL" id="MBS8122344.1"/>
    </source>
</evidence>
<dbReference type="Proteomes" id="UP000680365">
    <property type="component" value="Unassembled WGS sequence"/>
</dbReference>
<keyword evidence="3" id="KW-0472">Membrane</keyword>
<accession>A0ABS5QPY9</accession>
<organism evidence="4 5">
    <name type="scientific">Candidatus Vampirococcus lugosii</name>
    <dbReference type="NCBI Taxonomy" id="2789015"/>
    <lineage>
        <taxon>Bacteria</taxon>
        <taxon>Candidatus Absconditibacteriota</taxon>
        <taxon>Vampirococcus</taxon>
    </lineage>
</organism>
<keyword evidence="3" id="KW-1133">Transmembrane helix</keyword>
<dbReference type="Gene3D" id="2.40.260.10">
    <property type="entry name" value="Sortase"/>
    <property type="match status" value="1"/>
</dbReference>
<name>A0ABS5QPY9_9BACT</name>
<feature type="non-terminal residue" evidence="4">
    <location>
        <position position="1"/>
    </location>
</feature>
<dbReference type="GO" id="GO:0016787">
    <property type="term" value="F:hydrolase activity"/>
    <property type="evidence" value="ECO:0007669"/>
    <property type="project" value="UniProtKB-KW"/>
</dbReference>
<feature type="transmembrane region" description="Helical" evidence="3">
    <location>
        <begin position="48"/>
        <end position="72"/>
    </location>
</feature>